<comment type="caution">
    <text evidence="1">The sequence shown here is derived from an EMBL/GenBank/DDBJ whole genome shotgun (WGS) entry which is preliminary data.</text>
</comment>
<accession>A0A0F5YE71</accession>
<name>A0A0F5YE71_9CYAN</name>
<proteinExistence type="predicted"/>
<dbReference type="AlphaFoldDB" id="A0A0F5YE71"/>
<dbReference type="Proteomes" id="UP000033607">
    <property type="component" value="Unassembled WGS sequence"/>
</dbReference>
<gene>
    <name evidence="1" type="ORF">WN50_17035</name>
</gene>
<evidence type="ECO:0000313" key="2">
    <source>
        <dbReference type="Proteomes" id="UP000033607"/>
    </source>
</evidence>
<reference evidence="1 2" key="1">
    <citation type="submission" date="2015-06" db="EMBL/GenBank/DDBJ databases">
        <title>Draft genome assembly of filamentous brackish cyanobacterium Limnoraphis robusta strain CS-951.</title>
        <authorList>
            <person name="Willis A."/>
            <person name="Parks M."/>
            <person name="Burford M.A."/>
        </authorList>
    </citation>
    <scope>NUCLEOTIDE SEQUENCE [LARGE SCALE GENOMIC DNA]</scope>
    <source>
        <strain evidence="1 2">CS-951</strain>
    </source>
</reference>
<organism evidence="1 2">
    <name type="scientific">Limnoraphis robusta CS-951</name>
    <dbReference type="NCBI Taxonomy" id="1637645"/>
    <lineage>
        <taxon>Bacteria</taxon>
        <taxon>Bacillati</taxon>
        <taxon>Cyanobacteriota</taxon>
        <taxon>Cyanophyceae</taxon>
        <taxon>Oscillatoriophycideae</taxon>
        <taxon>Oscillatoriales</taxon>
        <taxon>Sirenicapillariaceae</taxon>
        <taxon>Limnoraphis</taxon>
    </lineage>
</organism>
<dbReference type="EMBL" id="LATL02000327">
    <property type="protein sequence ID" value="KKD36947.1"/>
    <property type="molecule type" value="Genomic_DNA"/>
</dbReference>
<evidence type="ECO:0008006" key="3">
    <source>
        <dbReference type="Google" id="ProtNLM"/>
    </source>
</evidence>
<sequence length="97" mass="11203">MNTNIELNEQLVKEALQLTQFSTEKEVIEFALQELIRTRKKRKNLLDLSGQIEFTTDGKNTEPSLNLASAIEQRFAPFGEFELPTIPREPLREPPNF</sequence>
<dbReference type="InterPro" id="IPR019239">
    <property type="entry name" value="VapB_antitoxin"/>
</dbReference>
<dbReference type="RefSeq" id="WP_046279771.1">
    <property type="nucleotide sequence ID" value="NZ_LATL02000327.1"/>
</dbReference>
<dbReference type="Pfam" id="PF09957">
    <property type="entry name" value="VapB_antitoxin"/>
    <property type="match status" value="1"/>
</dbReference>
<dbReference type="OrthoDB" id="9805830at2"/>
<evidence type="ECO:0000313" key="1">
    <source>
        <dbReference type="EMBL" id="KKD36947.1"/>
    </source>
</evidence>
<protein>
    <recommendedName>
        <fullName evidence="3">Antitoxin</fullName>
    </recommendedName>
</protein>